<keyword evidence="1" id="KW-0378">Hydrolase</keyword>
<evidence type="ECO:0000313" key="1">
    <source>
        <dbReference type="EMBL" id="OOK66127.1"/>
    </source>
</evidence>
<dbReference type="GO" id="GO:0000287">
    <property type="term" value="F:magnesium ion binding"/>
    <property type="evidence" value="ECO:0007669"/>
    <property type="project" value="TreeGrafter"/>
</dbReference>
<organism evidence="1 2">
    <name type="scientific">Mycobacterium kansasii</name>
    <dbReference type="NCBI Taxonomy" id="1768"/>
    <lineage>
        <taxon>Bacteria</taxon>
        <taxon>Bacillati</taxon>
        <taxon>Actinomycetota</taxon>
        <taxon>Actinomycetes</taxon>
        <taxon>Mycobacteriales</taxon>
        <taxon>Mycobacteriaceae</taxon>
        <taxon>Mycobacterium</taxon>
    </lineage>
</organism>
<gene>
    <name evidence="1" type="ORF">BZL29_7602</name>
</gene>
<comment type="caution">
    <text evidence="1">The sequence shown here is derived from an EMBL/GenBank/DDBJ whole genome shotgun (WGS) entry which is preliminary data.</text>
</comment>
<dbReference type="SUPFAM" id="SSF56784">
    <property type="entry name" value="HAD-like"/>
    <property type="match status" value="1"/>
</dbReference>
<dbReference type="Gene3D" id="3.90.1070.10">
    <property type="match status" value="1"/>
</dbReference>
<sequence length="156" mass="15954">MTFFKAVALDFDGTLTSGGNISAHTVAAIEQARRDGLAVVLVSGRIGAELQAEFPRIPHQVDAMVLENGAVTVINGQASALAPPVDGGLRQALTDRGVPYRCGEVLVAADGEHAATIIEVIGELGLDYQIAHNRGALMVLPAGTTKGTGLATVLGG</sequence>
<dbReference type="PANTHER" id="PTHR10000:SF8">
    <property type="entry name" value="HAD SUPERFAMILY HYDROLASE-LIKE, TYPE 3"/>
    <property type="match status" value="1"/>
</dbReference>
<evidence type="ECO:0000313" key="2">
    <source>
        <dbReference type="Proteomes" id="UP000188532"/>
    </source>
</evidence>
<dbReference type="GO" id="GO:0016791">
    <property type="term" value="F:phosphatase activity"/>
    <property type="evidence" value="ECO:0007669"/>
    <property type="project" value="TreeGrafter"/>
</dbReference>
<dbReference type="InterPro" id="IPR023214">
    <property type="entry name" value="HAD_sf"/>
</dbReference>
<dbReference type="EMBL" id="MVBN01000010">
    <property type="protein sequence ID" value="OOK66127.1"/>
    <property type="molecule type" value="Genomic_DNA"/>
</dbReference>
<dbReference type="Pfam" id="PF08282">
    <property type="entry name" value="Hydrolase_3"/>
    <property type="match status" value="1"/>
</dbReference>
<proteinExistence type="predicted"/>
<protein>
    <submittedName>
        <fullName evidence="1">Haloacid dehalogenase-like hydrolase family protein</fullName>
    </submittedName>
</protein>
<reference evidence="1 2" key="1">
    <citation type="submission" date="2017-02" db="EMBL/GenBank/DDBJ databases">
        <title>Complete genome sequences of Mycobacterium kansasii strains isolated from rhesus macaques.</title>
        <authorList>
            <person name="Panda A."/>
            <person name="Nagaraj S."/>
            <person name="Zhao X."/>
            <person name="Tettelin H."/>
            <person name="Detolla L.J."/>
        </authorList>
    </citation>
    <scope>NUCLEOTIDE SEQUENCE [LARGE SCALE GENOMIC DNA]</scope>
    <source>
        <strain evidence="1 2">11-3469</strain>
    </source>
</reference>
<dbReference type="GO" id="GO:0005829">
    <property type="term" value="C:cytosol"/>
    <property type="evidence" value="ECO:0007669"/>
    <property type="project" value="TreeGrafter"/>
</dbReference>
<dbReference type="AlphaFoldDB" id="A0A1V3WGN0"/>
<dbReference type="Proteomes" id="UP000188532">
    <property type="component" value="Unassembled WGS sequence"/>
</dbReference>
<dbReference type="PANTHER" id="PTHR10000">
    <property type="entry name" value="PHOSPHOSERINE PHOSPHATASE"/>
    <property type="match status" value="1"/>
</dbReference>
<dbReference type="Gene3D" id="3.40.50.1000">
    <property type="entry name" value="HAD superfamily/HAD-like"/>
    <property type="match status" value="1"/>
</dbReference>
<accession>A0A1V3WGN0</accession>
<name>A0A1V3WGN0_MYCKA</name>
<dbReference type="InterPro" id="IPR036412">
    <property type="entry name" value="HAD-like_sf"/>
</dbReference>